<name>A0AAE4M9Z7_9EURY</name>
<dbReference type="AlphaFoldDB" id="A0AAE4M9Z7"/>
<dbReference type="PROSITE" id="PS51379">
    <property type="entry name" value="4FE4S_FER_2"/>
    <property type="match status" value="2"/>
</dbReference>
<dbReference type="PANTHER" id="PTHR43687">
    <property type="entry name" value="ADENYLYLSULFATE REDUCTASE, BETA SUBUNIT"/>
    <property type="match status" value="1"/>
</dbReference>
<sequence>MAFAMHINMERCTGCNNCVVACPVNALELNTVDPASIDKIYLVQDGKAMILDIDHELCAGCGVCVEACPYDVIRLVGPQDGPVAAKAAEGATH</sequence>
<keyword evidence="1" id="KW-0004">4Fe-4S</keyword>
<dbReference type="GO" id="GO:0051539">
    <property type="term" value="F:4 iron, 4 sulfur cluster binding"/>
    <property type="evidence" value="ECO:0007669"/>
    <property type="project" value="UniProtKB-KW"/>
</dbReference>
<dbReference type="RefSeq" id="WP_338093389.1">
    <property type="nucleotide sequence ID" value="NZ_JAWDKA010000001.1"/>
</dbReference>
<evidence type="ECO:0000256" key="2">
    <source>
        <dbReference type="ARBA" id="ARBA00022723"/>
    </source>
</evidence>
<dbReference type="Pfam" id="PF12838">
    <property type="entry name" value="Fer4_7"/>
    <property type="match status" value="1"/>
</dbReference>
<feature type="domain" description="4Fe-4S ferredoxin-type" evidence="5">
    <location>
        <begin position="49"/>
        <end position="78"/>
    </location>
</feature>
<evidence type="ECO:0000259" key="5">
    <source>
        <dbReference type="PROSITE" id="PS51379"/>
    </source>
</evidence>
<dbReference type="Proteomes" id="UP001273136">
    <property type="component" value="Unassembled WGS sequence"/>
</dbReference>
<evidence type="ECO:0000256" key="1">
    <source>
        <dbReference type="ARBA" id="ARBA00022485"/>
    </source>
</evidence>
<evidence type="ECO:0000313" key="6">
    <source>
        <dbReference type="EMBL" id="MDV0440995.1"/>
    </source>
</evidence>
<dbReference type="EMBL" id="JAWDKA010000001">
    <property type="protein sequence ID" value="MDV0440995.1"/>
    <property type="molecule type" value="Genomic_DNA"/>
</dbReference>
<dbReference type="PANTHER" id="PTHR43687:SF1">
    <property type="entry name" value="FERREDOXIN III"/>
    <property type="match status" value="1"/>
</dbReference>
<dbReference type="InterPro" id="IPR017896">
    <property type="entry name" value="4Fe4S_Fe-S-bd"/>
</dbReference>
<comment type="caution">
    <text evidence="6">The sequence shown here is derived from an EMBL/GenBank/DDBJ whole genome shotgun (WGS) entry which is preliminary data.</text>
</comment>
<protein>
    <submittedName>
        <fullName evidence="6">Ion-translocating oxidoreductase complex subunit B</fullName>
    </submittedName>
</protein>
<keyword evidence="2" id="KW-0479">Metal-binding</keyword>
<dbReference type="GO" id="GO:0046872">
    <property type="term" value="F:metal ion binding"/>
    <property type="evidence" value="ECO:0007669"/>
    <property type="project" value="UniProtKB-KW"/>
</dbReference>
<keyword evidence="3" id="KW-0408">Iron</keyword>
<dbReference type="PROSITE" id="PS00198">
    <property type="entry name" value="4FE4S_FER_1"/>
    <property type="match status" value="2"/>
</dbReference>
<keyword evidence="7" id="KW-1185">Reference proteome</keyword>
<reference evidence="6" key="1">
    <citation type="submission" date="2023-06" db="EMBL/GenBank/DDBJ databases">
        <title>Genome sequence of Methancorpusculaceae sp. Ag1.</title>
        <authorList>
            <person name="Protasov E."/>
            <person name="Platt K."/>
            <person name="Poehlein A."/>
            <person name="Daniel R."/>
            <person name="Brune A."/>
        </authorList>
    </citation>
    <scope>NUCLEOTIDE SEQUENCE</scope>
    <source>
        <strain evidence="6">Ag1</strain>
    </source>
</reference>
<dbReference type="SUPFAM" id="SSF54862">
    <property type="entry name" value="4Fe-4S ferredoxins"/>
    <property type="match status" value="1"/>
</dbReference>
<organism evidence="6 7">
    <name type="scientific">Methanorbis furvi</name>
    <dbReference type="NCBI Taxonomy" id="3028299"/>
    <lineage>
        <taxon>Archaea</taxon>
        <taxon>Methanobacteriati</taxon>
        <taxon>Methanobacteriota</taxon>
        <taxon>Stenosarchaea group</taxon>
        <taxon>Methanomicrobia</taxon>
        <taxon>Methanomicrobiales</taxon>
        <taxon>Methanocorpusculaceae</taxon>
        <taxon>Methanorbis</taxon>
    </lineage>
</organism>
<dbReference type="GO" id="GO:0016491">
    <property type="term" value="F:oxidoreductase activity"/>
    <property type="evidence" value="ECO:0007669"/>
    <property type="project" value="UniProtKB-ARBA"/>
</dbReference>
<evidence type="ECO:0000256" key="4">
    <source>
        <dbReference type="ARBA" id="ARBA00023014"/>
    </source>
</evidence>
<dbReference type="Gene3D" id="3.30.70.20">
    <property type="match status" value="2"/>
</dbReference>
<dbReference type="InterPro" id="IPR050572">
    <property type="entry name" value="Fe-S_Ferredoxin"/>
</dbReference>
<proteinExistence type="predicted"/>
<accession>A0AAE4M9Z7</accession>
<evidence type="ECO:0000256" key="3">
    <source>
        <dbReference type="ARBA" id="ARBA00023004"/>
    </source>
</evidence>
<keyword evidence="4" id="KW-0411">Iron-sulfur</keyword>
<dbReference type="InterPro" id="IPR017900">
    <property type="entry name" value="4Fe4S_Fe_S_CS"/>
</dbReference>
<feature type="domain" description="4Fe-4S ferredoxin-type" evidence="5">
    <location>
        <begin position="3"/>
        <end position="32"/>
    </location>
</feature>
<gene>
    <name evidence="6" type="primary">rsxB_1</name>
    <name evidence="6" type="ORF">McpAg1_01740</name>
</gene>
<evidence type="ECO:0000313" key="7">
    <source>
        <dbReference type="Proteomes" id="UP001273136"/>
    </source>
</evidence>